<reference evidence="1" key="1">
    <citation type="journal article" date="2014" name="Front. Microbiol.">
        <title>High frequency of phylogenetically diverse reductive dehalogenase-homologous genes in deep subseafloor sedimentary metagenomes.</title>
        <authorList>
            <person name="Kawai M."/>
            <person name="Futagami T."/>
            <person name="Toyoda A."/>
            <person name="Takaki Y."/>
            <person name="Nishi S."/>
            <person name="Hori S."/>
            <person name="Arai W."/>
            <person name="Tsubouchi T."/>
            <person name="Morono Y."/>
            <person name="Uchiyama I."/>
            <person name="Ito T."/>
            <person name="Fujiyama A."/>
            <person name="Inagaki F."/>
            <person name="Takami H."/>
        </authorList>
    </citation>
    <scope>NUCLEOTIDE SEQUENCE</scope>
    <source>
        <strain evidence="1">Expedition CK06-06</strain>
    </source>
</reference>
<protein>
    <submittedName>
        <fullName evidence="1">Uncharacterized protein</fullName>
    </submittedName>
</protein>
<gene>
    <name evidence="1" type="ORF">S01H4_40695</name>
</gene>
<accession>X1DAB8</accession>
<dbReference type="AlphaFoldDB" id="X1DAB8"/>
<dbReference type="EMBL" id="BART01022195">
    <property type="protein sequence ID" value="GAG93371.1"/>
    <property type="molecule type" value="Genomic_DNA"/>
</dbReference>
<sequence>ISNVSISPAVGVLECDPIIKFKSGVVNMDLQKIFDVIIEKKNELIQEFLDDLNKCVNVSQYTRLKGKWENMIING</sequence>
<organism evidence="1">
    <name type="scientific">marine sediment metagenome</name>
    <dbReference type="NCBI Taxonomy" id="412755"/>
    <lineage>
        <taxon>unclassified sequences</taxon>
        <taxon>metagenomes</taxon>
        <taxon>ecological metagenomes</taxon>
    </lineage>
</organism>
<evidence type="ECO:0000313" key="1">
    <source>
        <dbReference type="EMBL" id="GAG93371.1"/>
    </source>
</evidence>
<proteinExistence type="predicted"/>
<comment type="caution">
    <text evidence="1">The sequence shown here is derived from an EMBL/GenBank/DDBJ whole genome shotgun (WGS) entry which is preliminary data.</text>
</comment>
<feature type="non-terminal residue" evidence="1">
    <location>
        <position position="1"/>
    </location>
</feature>
<name>X1DAB8_9ZZZZ</name>